<evidence type="ECO:0000259" key="3">
    <source>
        <dbReference type="PROSITE" id="PS50977"/>
    </source>
</evidence>
<reference evidence="4 5" key="1">
    <citation type="submission" date="2013-03" db="EMBL/GenBank/DDBJ databases">
        <title>The Genome Sequence of Enterococcus saccharolyticus ATCC_43076 (Illumina only assembly).</title>
        <authorList>
            <consortium name="The Broad Institute Genomics Platform"/>
            <consortium name="The Broad Institute Genome Sequencing Center for Infectious Disease"/>
            <person name="Earl A."/>
            <person name="Russ C."/>
            <person name="Gilmore M."/>
            <person name="Surin D."/>
            <person name="Walker B."/>
            <person name="Young S."/>
            <person name="Zeng Q."/>
            <person name="Gargeya S."/>
            <person name="Fitzgerald M."/>
            <person name="Haas B."/>
            <person name="Abouelleil A."/>
            <person name="Allen A.W."/>
            <person name="Alvarado L."/>
            <person name="Arachchi H.M."/>
            <person name="Berlin A.M."/>
            <person name="Chapman S.B."/>
            <person name="Gainer-Dewar J."/>
            <person name="Goldberg J."/>
            <person name="Griggs A."/>
            <person name="Gujja S."/>
            <person name="Hansen M."/>
            <person name="Howarth C."/>
            <person name="Imamovic A."/>
            <person name="Ireland A."/>
            <person name="Larimer J."/>
            <person name="McCowan C."/>
            <person name="Murphy C."/>
            <person name="Pearson M."/>
            <person name="Poon T.W."/>
            <person name="Priest M."/>
            <person name="Roberts A."/>
            <person name="Saif S."/>
            <person name="Shea T."/>
            <person name="Sisk P."/>
            <person name="Sykes S."/>
            <person name="Wortman J."/>
            <person name="Nusbaum C."/>
            <person name="Birren B."/>
        </authorList>
    </citation>
    <scope>NUCLEOTIDE SEQUENCE [LARGE SCALE GENOMIC DNA]</scope>
    <source>
        <strain evidence="4 5">ATCC 43076</strain>
    </source>
</reference>
<dbReference type="SUPFAM" id="SSF48498">
    <property type="entry name" value="Tetracyclin repressor-like, C-terminal domain"/>
    <property type="match status" value="1"/>
</dbReference>
<evidence type="ECO:0000256" key="1">
    <source>
        <dbReference type="ARBA" id="ARBA00023125"/>
    </source>
</evidence>
<organism evidence="4 5">
    <name type="scientific">Enterococcus saccharolyticus subsp. saccharolyticus ATCC 43076</name>
    <dbReference type="NCBI Taxonomy" id="1139996"/>
    <lineage>
        <taxon>Bacteria</taxon>
        <taxon>Bacillati</taxon>
        <taxon>Bacillota</taxon>
        <taxon>Bacilli</taxon>
        <taxon>Lactobacillales</taxon>
        <taxon>Enterococcaceae</taxon>
        <taxon>Enterococcus</taxon>
    </lineage>
</organism>
<dbReference type="InterPro" id="IPR036271">
    <property type="entry name" value="Tet_transcr_reg_TetR-rel_C_sf"/>
</dbReference>
<dbReference type="eggNOG" id="COG1309">
    <property type="taxonomic scope" value="Bacteria"/>
</dbReference>
<evidence type="ECO:0000313" key="5">
    <source>
        <dbReference type="Proteomes" id="UP000014136"/>
    </source>
</evidence>
<dbReference type="OrthoDB" id="66596at2"/>
<keyword evidence="5" id="KW-1185">Reference proteome</keyword>
<dbReference type="EMBL" id="AHYT01000009">
    <property type="protein sequence ID" value="EOT27974.1"/>
    <property type="molecule type" value="Genomic_DNA"/>
</dbReference>
<dbReference type="RefSeq" id="WP_016175658.1">
    <property type="nucleotide sequence ID" value="NZ_KE136389.1"/>
</dbReference>
<evidence type="ECO:0000256" key="2">
    <source>
        <dbReference type="PROSITE-ProRule" id="PRU00335"/>
    </source>
</evidence>
<gene>
    <name evidence="4" type="ORF">OMQ_01888</name>
</gene>
<feature type="domain" description="HTH tetR-type" evidence="3">
    <location>
        <begin position="6"/>
        <end position="66"/>
    </location>
</feature>
<feature type="DNA-binding region" description="H-T-H motif" evidence="2">
    <location>
        <begin position="29"/>
        <end position="48"/>
    </location>
</feature>
<keyword evidence="1 2" id="KW-0238">DNA-binding</keyword>
<name>S0J533_9ENTE</name>
<comment type="caution">
    <text evidence="4">The sequence shown here is derived from an EMBL/GenBank/DDBJ whole genome shotgun (WGS) entry which is preliminary data.</text>
</comment>
<proteinExistence type="predicted"/>
<dbReference type="Proteomes" id="UP000014136">
    <property type="component" value="Unassembled WGS sequence"/>
</dbReference>
<dbReference type="Pfam" id="PF00440">
    <property type="entry name" value="TetR_N"/>
    <property type="match status" value="1"/>
</dbReference>
<dbReference type="PROSITE" id="PS50977">
    <property type="entry name" value="HTH_TETR_2"/>
    <property type="match status" value="1"/>
</dbReference>
<accession>S0J533</accession>
<evidence type="ECO:0000313" key="4">
    <source>
        <dbReference type="EMBL" id="EOT27974.1"/>
    </source>
</evidence>
<dbReference type="InterPro" id="IPR009057">
    <property type="entry name" value="Homeodomain-like_sf"/>
</dbReference>
<protein>
    <recommendedName>
        <fullName evidence="3">HTH tetR-type domain-containing protein</fullName>
    </recommendedName>
</protein>
<dbReference type="GO" id="GO:0003677">
    <property type="term" value="F:DNA binding"/>
    <property type="evidence" value="ECO:0007669"/>
    <property type="project" value="UniProtKB-UniRule"/>
</dbReference>
<dbReference type="STRING" id="41997.RV16_GL001120"/>
<dbReference type="AlphaFoldDB" id="S0J533"/>
<dbReference type="PATRIC" id="fig|1139996.3.peg.1861"/>
<sequence length="195" mass="22479">MARKKTITRDQILNAAYEVVAKEGFSRFTARNIAAKMKCSTQPIYLEFKNMDELKKVLVKEIITKLSTKMLSKEVTGNKLVDLGINYIEFAIEEKQLYKALYLEGETEIADLEEYSYDYFYHTVIQGTEYEELSKDKLLSLYTGFWIVVSGVAALTSSNIITPTREEIIELLEDSFDMIKTNNRPLDLSFKTLHL</sequence>
<dbReference type="HOGENOM" id="CLU_100170_2_0_9"/>
<dbReference type="Gene3D" id="1.10.357.10">
    <property type="entry name" value="Tetracycline Repressor, domain 2"/>
    <property type="match status" value="1"/>
</dbReference>
<dbReference type="SUPFAM" id="SSF46689">
    <property type="entry name" value="Homeodomain-like"/>
    <property type="match status" value="1"/>
</dbReference>
<dbReference type="InterPro" id="IPR001647">
    <property type="entry name" value="HTH_TetR"/>
</dbReference>